<organism evidence="1 2">
    <name type="scientific">Deinococcus aquiradiocola</name>
    <dbReference type="NCBI Taxonomy" id="393059"/>
    <lineage>
        <taxon>Bacteria</taxon>
        <taxon>Thermotogati</taxon>
        <taxon>Deinococcota</taxon>
        <taxon>Deinococci</taxon>
        <taxon>Deinococcales</taxon>
        <taxon>Deinococcaceae</taxon>
        <taxon>Deinococcus</taxon>
    </lineage>
</organism>
<evidence type="ECO:0008006" key="3">
    <source>
        <dbReference type="Google" id="ProtNLM"/>
    </source>
</evidence>
<sequence>MPSPEQLLERLDAIGRNLSRRPYALALIGLGSVGLELDRLDAWSDLDFFVIVDPGHREDLLNDLSWLPFSGPPAFVFRNTPDGYKCLSADGIFAEFAVFEQPQLASIPFSPGRVVWKRDDVSERLAVPDREAVPDRIDLNWQAGEALSNLYVGLQRFRRGERLSATRFVQGYALDRVLTIAGATEPAAAGHQDAFSPERRVELRYPQLKALLERATGGSAGTPESAMAQLEYLERHVDVNAGMAAAIRALCVPDAG</sequence>
<dbReference type="EMBL" id="BMOE01000026">
    <property type="protein sequence ID" value="GGJ89913.1"/>
    <property type="molecule type" value="Genomic_DNA"/>
</dbReference>
<dbReference type="InterPro" id="IPR043519">
    <property type="entry name" value="NT_sf"/>
</dbReference>
<evidence type="ECO:0000313" key="2">
    <source>
        <dbReference type="Proteomes" id="UP000635726"/>
    </source>
</evidence>
<dbReference type="RefSeq" id="WP_188964835.1">
    <property type="nucleotide sequence ID" value="NZ_BMOE01000026.1"/>
</dbReference>
<reference evidence="1" key="1">
    <citation type="journal article" date="2014" name="Int. J. Syst. Evol. Microbiol.">
        <title>Complete genome sequence of Corynebacterium casei LMG S-19264T (=DSM 44701T), isolated from a smear-ripened cheese.</title>
        <authorList>
            <consortium name="US DOE Joint Genome Institute (JGI-PGF)"/>
            <person name="Walter F."/>
            <person name="Albersmeier A."/>
            <person name="Kalinowski J."/>
            <person name="Ruckert C."/>
        </authorList>
    </citation>
    <scope>NUCLEOTIDE SEQUENCE</scope>
    <source>
        <strain evidence="1">JCM 14371</strain>
    </source>
</reference>
<name>A0A917PSJ0_9DEIO</name>
<comment type="caution">
    <text evidence="1">The sequence shown here is derived from an EMBL/GenBank/DDBJ whole genome shotgun (WGS) entry which is preliminary data.</text>
</comment>
<dbReference type="Proteomes" id="UP000635726">
    <property type="component" value="Unassembled WGS sequence"/>
</dbReference>
<dbReference type="AlphaFoldDB" id="A0A917PSJ0"/>
<keyword evidence="2" id="KW-1185">Reference proteome</keyword>
<protein>
    <recommendedName>
        <fullName evidence="3">Nucleotidyltransferase</fullName>
    </recommendedName>
</protein>
<evidence type="ECO:0000313" key="1">
    <source>
        <dbReference type="EMBL" id="GGJ89913.1"/>
    </source>
</evidence>
<reference evidence="1" key="2">
    <citation type="submission" date="2020-09" db="EMBL/GenBank/DDBJ databases">
        <authorList>
            <person name="Sun Q."/>
            <person name="Ohkuma M."/>
        </authorList>
    </citation>
    <scope>NUCLEOTIDE SEQUENCE</scope>
    <source>
        <strain evidence="1">JCM 14371</strain>
    </source>
</reference>
<dbReference type="Gene3D" id="3.30.460.10">
    <property type="entry name" value="Beta Polymerase, domain 2"/>
    <property type="match status" value="1"/>
</dbReference>
<gene>
    <name evidence="1" type="ORF">GCM10008939_37330</name>
</gene>
<proteinExistence type="predicted"/>
<accession>A0A917PSJ0</accession>